<dbReference type="Gene3D" id="3.90.79.10">
    <property type="entry name" value="Nucleoside Triphosphate Pyrophosphohydrolase"/>
    <property type="match status" value="1"/>
</dbReference>
<comment type="caution">
    <text evidence="7">The sequence shown here is derived from an EMBL/GenBank/DDBJ whole genome shotgun (WGS) entry which is preliminary data.</text>
</comment>
<reference evidence="7 8" key="1">
    <citation type="submission" date="2020-08" db="EMBL/GenBank/DDBJ databases">
        <title>Genomic Encyclopedia of Type Strains, Phase IV (KMG-IV): sequencing the most valuable type-strain genomes for metagenomic binning, comparative biology and taxonomic classification.</title>
        <authorList>
            <person name="Goeker M."/>
        </authorList>
    </citation>
    <scope>NUCLEOTIDE SEQUENCE [LARGE SCALE GENOMIC DNA]</scope>
    <source>
        <strain evidence="7 8">DSM 40141</strain>
    </source>
</reference>
<evidence type="ECO:0000256" key="3">
    <source>
        <dbReference type="ARBA" id="ARBA00022801"/>
    </source>
</evidence>
<evidence type="ECO:0000313" key="8">
    <source>
        <dbReference type="Proteomes" id="UP000540423"/>
    </source>
</evidence>
<feature type="region of interest" description="Disordered" evidence="5">
    <location>
        <begin position="1"/>
        <end position="32"/>
    </location>
</feature>
<evidence type="ECO:0000313" key="7">
    <source>
        <dbReference type="EMBL" id="MBB6436599.1"/>
    </source>
</evidence>
<evidence type="ECO:0000256" key="1">
    <source>
        <dbReference type="ARBA" id="ARBA00001946"/>
    </source>
</evidence>
<dbReference type="PANTHER" id="PTHR43046:SF14">
    <property type="entry name" value="MUTT_NUDIX FAMILY PROTEIN"/>
    <property type="match status" value="1"/>
</dbReference>
<dbReference type="PRINTS" id="PR00502">
    <property type="entry name" value="NUDIXFAMILY"/>
</dbReference>
<gene>
    <name evidence="7" type="ORF">HNQ79_003072</name>
</gene>
<dbReference type="PROSITE" id="PS00893">
    <property type="entry name" value="NUDIX_BOX"/>
    <property type="match status" value="1"/>
</dbReference>
<dbReference type="InterPro" id="IPR000086">
    <property type="entry name" value="NUDIX_hydrolase_dom"/>
</dbReference>
<evidence type="ECO:0000256" key="5">
    <source>
        <dbReference type="SAM" id="MobiDB-lite"/>
    </source>
</evidence>
<dbReference type="AlphaFoldDB" id="A0A7X0HFC3"/>
<dbReference type="Pfam" id="PF00293">
    <property type="entry name" value="NUDIX"/>
    <property type="match status" value="1"/>
</dbReference>
<dbReference type="InterPro" id="IPR020476">
    <property type="entry name" value="Nudix_hydrolase"/>
</dbReference>
<dbReference type="CDD" id="cd04678">
    <property type="entry name" value="NUDIX_MTH2_Nudt15"/>
    <property type="match status" value="1"/>
</dbReference>
<comment type="similarity">
    <text evidence="2 4">Belongs to the Nudix hydrolase family.</text>
</comment>
<protein>
    <submittedName>
        <fullName evidence="7">8-oxo-dGTP pyrophosphatase MutT (NUDIX family)</fullName>
    </submittedName>
</protein>
<accession>A0A7X0HFC3</accession>
<dbReference type="InterPro" id="IPR015797">
    <property type="entry name" value="NUDIX_hydrolase-like_dom_sf"/>
</dbReference>
<name>A0A7X0HFC3_9ACTN</name>
<keyword evidence="3 4" id="KW-0378">Hydrolase</keyword>
<sequence>MSTVRPAATPGPAGASPVAASPAPGAVPDLPARTSPAPNSLVGVGVIVLDTAGRVLLGLAHNGAWELPGGKVDPGESFEQTAARELAEETGLSVSADTVRIAALVMDGAYGLNRISAAAVTRVTEGVARVMEPDKIARWEMFAPDEIPGTLFTPSAAVLRAWRPELALPPTDSYHYRMSDG</sequence>
<dbReference type="PANTHER" id="PTHR43046">
    <property type="entry name" value="GDP-MANNOSE MANNOSYL HYDROLASE"/>
    <property type="match status" value="1"/>
</dbReference>
<dbReference type="EMBL" id="JACHEM010000007">
    <property type="protein sequence ID" value="MBB6436599.1"/>
    <property type="molecule type" value="Genomic_DNA"/>
</dbReference>
<dbReference type="RefSeq" id="WP_185031192.1">
    <property type="nucleotide sequence ID" value="NZ_BNBN01000010.1"/>
</dbReference>
<comment type="cofactor">
    <cofactor evidence="1">
        <name>Mg(2+)</name>
        <dbReference type="ChEBI" id="CHEBI:18420"/>
    </cofactor>
</comment>
<evidence type="ECO:0000256" key="4">
    <source>
        <dbReference type="RuleBase" id="RU003476"/>
    </source>
</evidence>
<feature type="domain" description="Nudix hydrolase" evidence="6">
    <location>
        <begin position="39"/>
        <end position="165"/>
    </location>
</feature>
<feature type="compositionally biased region" description="Low complexity" evidence="5">
    <location>
        <begin position="1"/>
        <end position="28"/>
    </location>
</feature>
<evidence type="ECO:0000256" key="2">
    <source>
        <dbReference type="ARBA" id="ARBA00005582"/>
    </source>
</evidence>
<dbReference type="PROSITE" id="PS51462">
    <property type="entry name" value="NUDIX"/>
    <property type="match status" value="1"/>
</dbReference>
<dbReference type="Proteomes" id="UP000540423">
    <property type="component" value="Unassembled WGS sequence"/>
</dbReference>
<dbReference type="SUPFAM" id="SSF55811">
    <property type="entry name" value="Nudix"/>
    <property type="match status" value="1"/>
</dbReference>
<organism evidence="7 8">
    <name type="scientific">Streptomyces candidus</name>
    <dbReference type="NCBI Taxonomy" id="67283"/>
    <lineage>
        <taxon>Bacteria</taxon>
        <taxon>Bacillati</taxon>
        <taxon>Actinomycetota</taxon>
        <taxon>Actinomycetes</taxon>
        <taxon>Kitasatosporales</taxon>
        <taxon>Streptomycetaceae</taxon>
        <taxon>Streptomyces</taxon>
    </lineage>
</organism>
<dbReference type="InterPro" id="IPR020084">
    <property type="entry name" value="NUDIX_hydrolase_CS"/>
</dbReference>
<dbReference type="GO" id="GO:0016787">
    <property type="term" value="F:hydrolase activity"/>
    <property type="evidence" value="ECO:0007669"/>
    <property type="project" value="UniProtKB-KW"/>
</dbReference>
<proteinExistence type="inferred from homology"/>
<keyword evidence="8" id="KW-1185">Reference proteome</keyword>
<evidence type="ECO:0000259" key="6">
    <source>
        <dbReference type="PROSITE" id="PS51462"/>
    </source>
</evidence>